<evidence type="ECO:0000259" key="5">
    <source>
        <dbReference type="Pfam" id="PF04542"/>
    </source>
</evidence>
<evidence type="ECO:0000313" key="8">
    <source>
        <dbReference type="Proteomes" id="UP000555103"/>
    </source>
</evidence>
<evidence type="ECO:0000256" key="3">
    <source>
        <dbReference type="ARBA" id="ARBA00023082"/>
    </source>
</evidence>
<keyword evidence="3" id="KW-0731">Sigma factor</keyword>
<dbReference type="NCBIfam" id="TIGR02937">
    <property type="entry name" value="sigma70-ECF"/>
    <property type="match status" value="1"/>
</dbReference>
<dbReference type="SUPFAM" id="SSF88659">
    <property type="entry name" value="Sigma3 and sigma4 domains of RNA polymerase sigma factors"/>
    <property type="match status" value="1"/>
</dbReference>
<dbReference type="Gene3D" id="1.10.10.10">
    <property type="entry name" value="Winged helix-like DNA-binding domain superfamily/Winged helix DNA-binding domain"/>
    <property type="match status" value="1"/>
</dbReference>
<gene>
    <name evidence="7" type="ORF">GGR21_002096</name>
</gene>
<evidence type="ECO:0000313" key="7">
    <source>
        <dbReference type="EMBL" id="MBB4036195.1"/>
    </source>
</evidence>
<keyword evidence="8" id="KW-1185">Reference proteome</keyword>
<evidence type="ECO:0000256" key="1">
    <source>
        <dbReference type="ARBA" id="ARBA00010641"/>
    </source>
</evidence>
<dbReference type="NCBIfam" id="TIGR02985">
    <property type="entry name" value="Sig70_bacteroi1"/>
    <property type="match status" value="1"/>
</dbReference>
<dbReference type="InterPro" id="IPR039425">
    <property type="entry name" value="RNA_pol_sigma-70-like"/>
</dbReference>
<organism evidence="7 8">
    <name type="scientific">Dysgonomonas hofstadii</name>
    <dbReference type="NCBI Taxonomy" id="637886"/>
    <lineage>
        <taxon>Bacteria</taxon>
        <taxon>Pseudomonadati</taxon>
        <taxon>Bacteroidota</taxon>
        <taxon>Bacteroidia</taxon>
        <taxon>Bacteroidales</taxon>
        <taxon>Dysgonomonadaceae</taxon>
        <taxon>Dysgonomonas</taxon>
    </lineage>
</organism>
<sequence>MKSRQMKADNSSVFVSFKLYYDANVSHLILFANRFVPIDTAKDLIHDLFLEIWENLDSFEKLPTRSYLFKAVKNRCINYLKREQVRENYISYIQVENKLVGLEYYDSFEKLLVEKEGIQEIYNQIEALPDKCKQIFKLAYFEDKKNAEIAIILGLSVRTVEHQLYLGLKTLRDKLQPKRKNKRKFFIFF</sequence>
<dbReference type="AlphaFoldDB" id="A0A840CTL2"/>
<comment type="caution">
    <text evidence="7">The sequence shown here is derived from an EMBL/GenBank/DDBJ whole genome shotgun (WGS) entry which is preliminary data.</text>
</comment>
<keyword evidence="4" id="KW-0804">Transcription</keyword>
<evidence type="ECO:0000256" key="4">
    <source>
        <dbReference type="ARBA" id="ARBA00023163"/>
    </source>
</evidence>
<name>A0A840CTL2_9BACT</name>
<dbReference type="SUPFAM" id="SSF88946">
    <property type="entry name" value="Sigma2 domain of RNA polymerase sigma factors"/>
    <property type="match status" value="1"/>
</dbReference>
<dbReference type="PANTHER" id="PTHR43133">
    <property type="entry name" value="RNA POLYMERASE ECF-TYPE SIGMA FACTO"/>
    <property type="match status" value="1"/>
</dbReference>
<proteinExistence type="inferred from homology"/>
<accession>A0A840CTL2</accession>
<dbReference type="InterPro" id="IPR007627">
    <property type="entry name" value="RNA_pol_sigma70_r2"/>
</dbReference>
<dbReference type="Proteomes" id="UP000555103">
    <property type="component" value="Unassembled WGS sequence"/>
</dbReference>
<dbReference type="RefSeq" id="WP_183307099.1">
    <property type="nucleotide sequence ID" value="NZ_JACIEP010000006.1"/>
</dbReference>
<feature type="domain" description="RNA polymerase sigma-70 region 2" evidence="5">
    <location>
        <begin position="21"/>
        <end position="84"/>
    </location>
</feature>
<dbReference type="Pfam" id="PF04542">
    <property type="entry name" value="Sigma70_r2"/>
    <property type="match status" value="1"/>
</dbReference>
<dbReference type="GO" id="GO:0006352">
    <property type="term" value="P:DNA-templated transcription initiation"/>
    <property type="evidence" value="ECO:0007669"/>
    <property type="project" value="InterPro"/>
</dbReference>
<dbReference type="GO" id="GO:0016987">
    <property type="term" value="F:sigma factor activity"/>
    <property type="evidence" value="ECO:0007669"/>
    <property type="project" value="UniProtKB-KW"/>
</dbReference>
<dbReference type="InterPro" id="IPR013249">
    <property type="entry name" value="RNA_pol_sigma70_r4_t2"/>
</dbReference>
<protein>
    <submittedName>
        <fullName evidence="7">RNA polymerase sigma-70 factor (ECF subfamily)</fullName>
    </submittedName>
</protein>
<feature type="domain" description="RNA polymerase sigma factor 70 region 4 type 2" evidence="6">
    <location>
        <begin position="119"/>
        <end position="171"/>
    </location>
</feature>
<evidence type="ECO:0000256" key="2">
    <source>
        <dbReference type="ARBA" id="ARBA00023015"/>
    </source>
</evidence>
<dbReference type="GO" id="GO:0003677">
    <property type="term" value="F:DNA binding"/>
    <property type="evidence" value="ECO:0007669"/>
    <property type="project" value="InterPro"/>
</dbReference>
<dbReference type="InterPro" id="IPR036388">
    <property type="entry name" value="WH-like_DNA-bd_sf"/>
</dbReference>
<dbReference type="InterPro" id="IPR014284">
    <property type="entry name" value="RNA_pol_sigma-70_dom"/>
</dbReference>
<keyword evidence="2" id="KW-0805">Transcription regulation</keyword>
<dbReference type="InterPro" id="IPR014327">
    <property type="entry name" value="RNA_pol_sigma70_bacteroid"/>
</dbReference>
<dbReference type="InterPro" id="IPR013324">
    <property type="entry name" value="RNA_pol_sigma_r3/r4-like"/>
</dbReference>
<dbReference type="Pfam" id="PF08281">
    <property type="entry name" value="Sigma70_r4_2"/>
    <property type="match status" value="1"/>
</dbReference>
<evidence type="ECO:0000259" key="6">
    <source>
        <dbReference type="Pfam" id="PF08281"/>
    </source>
</evidence>
<dbReference type="EMBL" id="JACIEP010000006">
    <property type="protein sequence ID" value="MBB4036195.1"/>
    <property type="molecule type" value="Genomic_DNA"/>
</dbReference>
<reference evidence="7 8" key="1">
    <citation type="submission" date="2020-08" db="EMBL/GenBank/DDBJ databases">
        <title>Genomic Encyclopedia of Type Strains, Phase IV (KMG-IV): sequencing the most valuable type-strain genomes for metagenomic binning, comparative biology and taxonomic classification.</title>
        <authorList>
            <person name="Goeker M."/>
        </authorList>
    </citation>
    <scope>NUCLEOTIDE SEQUENCE [LARGE SCALE GENOMIC DNA]</scope>
    <source>
        <strain evidence="7 8">DSM 104969</strain>
    </source>
</reference>
<dbReference type="InterPro" id="IPR013325">
    <property type="entry name" value="RNA_pol_sigma_r2"/>
</dbReference>
<dbReference type="PANTHER" id="PTHR43133:SF46">
    <property type="entry name" value="RNA POLYMERASE SIGMA-70 FACTOR ECF SUBFAMILY"/>
    <property type="match status" value="1"/>
</dbReference>
<comment type="similarity">
    <text evidence="1">Belongs to the sigma-70 factor family. ECF subfamily.</text>
</comment>
<dbReference type="Gene3D" id="1.10.1740.10">
    <property type="match status" value="1"/>
</dbReference>